<dbReference type="EMBL" id="RJPX01000019">
    <property type="protein sequence ID" value="RSK04209.1"/>
    <property type="molecule type" value="Genomic_DNA"/>
</dbReference>
<feature type="transmembrane region" description="Helical" evidence="7">
    <location>
        <begin position="28"/>
        <end position="48"/>
    </location>
</feature>
<feature type="transmembrane region" description="Helical" evidence="7">
    <location>
        <begin position="54"/>
        <end position="76"/>
    </location>
</feature>
<evidence type="ECO:0000313" key="8">
    <source>
        <dbReference type="EMBL" id="RSK04209.1"/>
    </source>
</evidence>
<feature type="transmembrane region" description="Helical" evidence="7">
    <location>
        <begin position="142"/>
        <end position="162"/>
    </location>
</feature>
<keyword evidence="6 7" id="KW-0472">Membrane</keyword>
<feature type="transmembrane region" description="Helical" evidence="7">
    <location>
        <begin position="183"/>
        <end position="208"/>
    </location>
</feature>
<feature type="transmembrane region" description="Helical" evidence="7">
    <location>
        <begin position="220"/>
        <end position="238"/>
    </location>
</feature>
<evidence type="ECO:0000256" key="7">
    <source>
        <dbReference type="SAM" id="Phobius"/>
    </source>
</evidence>
<dbReference type="GO" id="GO:0042910">
    <property type="term" value="F:xenobiotic transmembrane transporter activity"/>
    <property type="evidence" value="ECO:0007669"/>
    <property type="project" value="InterPro"/>
</dbReference>
<evidence type="ECO:0000256" key="5">
    <source>
        <dbReference type="ARBA" id="ARBA00022989"/>
    </source>
</evidence>
<sequence length="316" mass="34492">MIVTCVGVSFAYNLFAGLLRSIGDSLSALGFLIFSALVNVVLDLYFITQLHLGVQSAGLATIISQGLSAVLCFYYIRKSVPELLPQLKHFKWKKTLYADLLEQGLAMGLMSSIVSIGSVILQSSVNTFGAVIISTQTAARRIMAFALLPMTAISASMTTFASQNLGAKRPDRIVQGLRIGSRLSMSWAIFVCVFLFFASPALVSFLASSTDSYLVENGSLYLQISSAFYPILSLLLIYRNCLQGLGQKILPLVSSFIELIGKIAFVVMIIPWAGYRGVILCEPLIWVAMTVQLYFSLFRHPLIKEGKVILATKVSS</sequence>
<dbReference type="Proteomes" id="UP000277819">
    <property type="component" value="Unassembled WGS sequence"/>
</dbReference>
<evidence type="ECO:0000256" key="6">
    <source>
        <dbReference type="ARBA" id="ARBA00023136"/>
    </source>
</evidence>
<feature type="transmembrane region" description="Helical" evidence="7">
    <location>
        <begin position="96"/>
        <end position="122"/>
    </location>
</feature>
<gene>
    <name evidence="8" type="ORF">D8787_06135</name>
</gene>
<feature type="transmembrane region" description="Helical" evidence="7">
    <location>
        <begin position="250"/>
        <end position="271"/>
    </location>
</feature>
<dbReference type="InterPro" id="IPR002528">
    <property type="entry name" value="MATE_fam"/>
</dbReference>
<dbReference type="Pfam" id="PF01554">
    <property type="entry name" value="MatE"/>
    <property type="match status" value="1"/>
</dbReference>
<reference evidence="8 9" key="1">
    <citation type="submission" date="2018-11" db="EMBL/GenBank/DDBJ databases">
        <title>Species Designations Belie Phenotypic and Genotypic Heterogeneity in Oral Streptococci.</title>
        <authorList>
            <person name="Velsko I."/>
        </authorList>
    </citation>
    <scope>NUCLEOTIDE SEQUENCE [LARGE SCALE GENOMIC DNA]</scope>
    <source>
        <strain evidence="8 9">BCC17</strain>
    </source>
</reference>
<evidence type="ECO:0000256" key="2">
    <source>
        <dbReference type="ARBA" id="ARBA00022448"/>
    </source>
</evidence>
<name>A0A3R9LB96_STRMT</name>
<evidence type="ECO:0000256" key="1">
    <source>
        <dbReference type="ARBA" id="ARBA00004651"/>
    </source>
</evidence>
<accession>A0A3R9LB96</accession>
<evidence type="ECO:0000313" key="9">
    <source>
        <dbReference type="Proteomes" id="UP000277819"/>
    </source>
</evidence>
<keyword evidence="2" id="KW-0813">Transport</keyword>
<dbReference type="GO" id="GO:0005886">
    <property type="term" value="C:plasma membrane"/>
    <property type="evidence" value="ECO:0007669"/>
    <property type="project" value="UniProtKB-SubCell"/>
</dbReference>
<feature type="transmembrane region" description="Helical" evidence="7">
    <location>
        <begin position="277"/>
        <end position="297"/>
    </location>
</feature>
<organism evidence="8 9">
    <name type="scientific">Streptococcus mitis</name>
    <dbReference type="NCBI Taxonomy" id="28037"/>
    <lineage>
        <taxon>Bacteria</taxon>
        <taxon>Bacillati</taxon>
        <taxon>Bacillota</taxon>
        <taxon>Bacilli</taxon>
        <taxon>Lactobacillales</taxon>
        <taxon>Streptococcaceae</taxon>
        <taxon>Streptococcus</taxon>
        <taxon>Streptococcus mitis group</taxon>
    </lineage>
</organism>
<keyword evidence="3" id="KW-1003">Cell membrane</keyword>
<keyword evidence="4 7" id="KW-0812">Transmembrane</keyword>
<dbReference type="PANTHER" id="PTHR43549">
    <property type="entry name" value="MULTIDRUG RESISTANCE PROTEIN YPNP-RELATED"/>
    <property type="match status" value="1"/>
</dbReference>
<dbReference type="GO" id="GO:0015297">
    <property type="term" value="F:antiporter activity"/>
    <property type="evidence" value="ECO:0007669"/>
    <property type="project" value="InterPro"/>
</dbReference>
<dbReference type="AlphaFoldDB" id="A0A3R9LB96"/>
<comment type="subcellular location">
    <subcellularLocation>
        <location evidence="1">Cell membrane</location>
        <topology evidence="1">Multi-pass membrane protein</topology>
    </subcellularLocation>
</comment>
<keyword evidence="5 7" id="KW-1133">Transmembrane helix</keyword>
<dbReference type="InterPro" id="IPR052031">
    <property type="entry name" value="Membrane_Transporter-Flippase"/>
</dbReference>
<comment type="caution">
    <text evidence="8">The sequence shown here is derived from an EMBL/GenBank/DDBJ whole genome shotgun (WGS) entry which is preliminary data.</text>
</comment>
<dbReference type="PANTHER" id="PTHR43549:SF3">
    <property type="entry name" value="MULTIDRUG RESISTANCE PROTEIN YPNP-RELATED"/>
    <property type="match status" value="1"/>
</dbReference>
<evidence type="ECO:0000256" key="3">
    <source>
        <dbReference type="ARBA" id="ARBA00022475"/>
    </source>
</evidence>
<proteinExistence type="predicted"/>
<evidence type="ECO:0000256" key="4">
    <source>
        <dbReference type="ARBA" id="ARBA00022692"/>
    </source>
</evidence>
<protein>
    <submittedName>
        <fullName evidence="8">Multidrug efflux pump VmrA</fullName>
    </submittedName>
</protein>